<dbReference type="Proteomes" id="UP000886339">
    <property type="component" value="Unassembled WGS sequence"/>
</dbReference>
<feature type="transmembrane region" description="Helical" evidence="6">
    <location>
        <begin position="12"/>
        <end position="29"/>
    </location>
</feature>
<dbReference type="GO" id="GO:0005886">
    <property type="term" value="C:plasma membrane"/>
    <property type="evidence" value="ECO:0007669"/>
    <property type="project" value="UniProtKB-SubCell"/>
</dbReference>
<sequence length="90" mass="10300">MTEKKTFIRPCTWIYLLLMALTFVTWFIGTQQFSGLQISLMVLGFALLKGQLIGDYFMGLKQVSGFWRWVITIWLLLVGSLIAFAFNIAA</sequence>
<name>A0A831RYR1_9GAMM</name>
<keyword evidence="5 6" id="KW-0472">Membrane</keyword>
<dbReference type="EMBL" id="DRLF01000395">
    <property type="protein sequence ID" value="HEC07454.1"/>
    <property type="molecule type" value="Genomic_DNA"/>
</dbReference>
<keyword evidence="4 6" id="KW-1133">Transmembrane helix</keyword>
<feature type="transmembrane region" description="Helical" evidence="6">
    <location>
        <begin position="66"/>
        <end position="89"/>
    </location>
</feature>
<keyword evidence="2" id="KW-1003">Cell membrane</keyword>
<keyword evidence="3 6" id="KW-0812">Transmembrane</keyword>
<gene>
    <name evidence="7" type="ORF">ENJ12_11405</name>
</gene>
<evidence type="ECO:0000256" key="4">
    <source>
        <dbReference type="ARBA" id="ARBA00022989"/>
    </source>
</evidence>
<reference evidence="7" key="1">
    <citation type="journal article" date="2020" name="mSystems">
        <title>Genome- and Community-Level Interaction Insights into Carbon Utilization and Element Cycling Functions of Hydrothermarchaeota in Hydrothermal Sediment.</title>
        <authorList>
            <person name="Zhou Z."/>
            <person name="Liu Y."/>
            <person name="Xu W."/>
            <person name="Pan J."/>
            <person name="Luo Z.H."/>
            <person name="Li M."/>
        </authorList>
    </citation>
    <scope>NUCLEOTIDE SEQUENCE [LARGE SCALE GENOMIC DNA]</scope>
    <source>
        <strain evidence="7">HyVt-458</strain>
    </source>
</reference>
<proteinExistence type="predicted"/>
<dbReference type="AlphaFoldDB" id="A0A831RYR1"/>
<evidence type="ECO:0000256" key="3">
    <source>
        <dbReference type="ARBA" id="ARBA00022692"/>
    </source>
</evidence>
<accession>A0A831RYR1</accession>
<evidence type="ECO:0000256" key="2">
    <source>
        <dbReference type="ARBA" id="ARBA00022475"/>
    </source>
</evidence>
<dbReference type="Pfam" id="PF03626">
    <property type="entry name" value="COX4_pro"/>
    <property type="match status" value="1"/>
</dbReference>
<evidence type="ECO:0000256" key="6">
    <source>
        <dbReference type="SAM" id="Phobius"/>
    </source>
</evidence>
<evidence type="ECO:0000313" key="7">
    <source>
        <dbReference type="EMBL" id="HEC07454.1"/>
    </source>
</evidence>
<evidence type="ECO:0000256" key="5">
    <source>
        <dbReference type="ARBA" id="ARBA00023136"/>
    </source>
</evidence>
<dbReference type="InterPro" id="IPR005171">
    <property type="entry name" value="Cyt_c_oxidase_su4_prok"/>
</dbReference>
<comment type="caution">
    <text evidence="7">The sequence shown here is derived from an EMBL/GenBank/DDBJ whole genome shotgun (WGS) entry which is preliminary data.</text>
</comment>
<organism evidence="7">
    <name type="scientific">Thiolapillus brandeum</name>
    <dbReference type="NCBI Taxonomy" id="1076588"/>
    <lineage>
        <taxon>Bacteria</taxon>
        <taxon>Pseudomonadati</taxon>
        <taxon>Pseudomonadota</taxon>
        <taxon>Gammaproteobacteria</taxon>
        <taxon>Chromatiales</taxon>
        <taxon>Sedimenticolaceae</taxon>
        <taxon>Thiolapillus</taxon>
    </lineage>
</organism>
<evidence type="ECO:0000256" key="1">
    <source>
        <dbReference type="ARBA" id="ARBA00004651"/>
    </source>
</evidence>
<protein>
    <submittedName>
        <fullName evidence="7">O-succinylhomoserine sulfhydrylase</fullName>
    </submittedName>
</protein>
<comment type="subcellular location">
    <subcellularLocation>
        <location evidence="1">Cell membrane</location>
        <topology evidence="1">Multi-pass membrane protein</topology>
    </subcellularLocation>
</comment>